<dbReference type="CTD" id="36346653"/>
<organism evidence="1 2">
    <name type="scientific">Echinococcus granulosus</name>
    <name type="common">Hydatid tapeworm</name>
    <dbReference type="NCBI Taxonomy" id="6210"/>
    <lineage>
        <taxon>Eukaryota</taxon>
        <taxon>Metazoa</taxon>
        <taxon>Spiralia</taxon>
        <taxon>Lophotrochozoa</taxon>
        <taxon>Platyhelminthes</taxon>
        <taxon>Cestoda</taxon>
        <taxon>Eucestoda</taxon>
        <taxon>Cyclophyllidea</taxon>
        <taxon>Taeniidae</taxon>
        <taxon>Echinococcus</taxon>
        <taxon>Echinococcus granulosus group</taxon>
    </lineage>
</organism>
<reference evidence="1 2" key="1">
    <citation type="journal article" date="2013" name="Nat. Genet.">
        <title>The genome of the hydatid tapeworm Echinococcus granulosus.</title>
        <authorList>
            <person name="Zheng H."/>
            <person name="Zhang W."/>
            <person name="Zhang L."/>
            <person name="Zhang Z."/>
            <person name="Li J."/>
            <person name="Lu G."/>
            <person name="Zhu Y."/>
            <person name="Wang Y."/>
            <person name="Huang Y."/>
            <person name="Liu J."/>
            <person name="Kang H."/>
            <person name="Chen J."/>
            <person name="Wang L."/>
            <person name="Chen A."/>
            <person name="Yu S."/>
            <person name="Gao Z."/>
            <person name="Jin L."/>
            <person name="Gu W."/>
            <person name="Wang Z."/>
            <person name="Zhao L."/>
            <person name="Shi B."/>
            <person name="Wen H."/>
            <person name="Lin R."/>
            <person name="Jones M.K."/>
            <person name="Brejova B."/>
            <person name="Vinar T."/>
            <person name="Zhao G."/>
            <person name="McManus D.P."/>
            <person name="Chen Z."/>
            <person name="Zhou Y."/>
            <person name="Wang S."/>
        </authorList>
    </citation>
    <scope>NUCLEOTIDE SEQUENCE [LARGE SCALE GENOMIC DNA]</scope>
</reference>
<dbReference type="Proteomes" id="UP000019149">
    <property type="component" value="Unassembled WGS sequence"/>
</dbReference>
<comment type="caution">
    <text evidence="1">The sequence shown here is derived from an EMBL/GenBank/DDBJ whole genome shotgun (WGS) entry which is preliminary data.</text>
</comment>
<gene>
    <name evidence="1" type="ORF">EGR_10938</name>
</gene>
<protein>
    <submittedName>
        <fullName evidence="1">Uncharacterized protein</fullName>
    </submittedName>
</protein>
<evidence type="ECO:0000313" key="2">
    <source>
        <dbReference type="Proteomes" id="UP000019149"/>
    </source>
</evidence>
<proteinExistence type="predicted"/>
<name>W6U759_ECHGR</name>
<dbReference type="KEGG" id="egl:EGR_10938"/>
<dbReference type="RefSeq" id="XP_024345398.1">
    <property type="nucleotide sequence ID" value="XM_024500187.1"/>
</dbReference>
<evidence type="ECO:0000313" key="1">
    <source>
        <dbReference type="EMBL" id="EUB54202.1"/>
    </source>
</evidence>
<dbReference type="AlphaFoldDB" id="W6U759"/>
<sequence>MERDMDAHAVYLRHMILVCDESKFNLMLNSIHSPLYLSYGVSASHSADKFVGIPQCCSYVLGNYACLQNNHLTLPFENKYPPYVATFRIPNYSSKSKKTGEGMEIRLMTRPSYLYAAYAARHWQVLVRQKSSLHSEYFGWYQIQAFSTISSNCFLCQMRNLTSLASAND</sequence>
<dbReference type="GeneID" id="36346653"/>
<accession>W6U759</accession>
<keyword evidence="2" id="KW-1185">Reference proteome</keyword>
<dbReference type="EMBL" id="APAU02000307">
    <property type="protein sequence ID" value="EUB54202.1"/>
    <property type="molecule type" value="Genomic_DNA"/>
</dbReference>